<name>A0ABV8KXR7_9ACTN</name>
<feature type="domain" description="Transposase IS116/IS110/IS902 C-terminal" evidence="2">
    <location>
        <begin position="298"/>
        <end position="377"/>
    </location>
</feature>
<dbReference type="PANTHER" id="PTHR33055:SF15">
    <property type="entry name" value="TRANSPOSASE-RELATED"/>
    <property type="match status" value="1"/>
</dbReference>
<keyword evidence="4" id="KW-1185">Reference proteome</keyword>
<dbReference type="Pfam" id="PF01548">
    <property type="entry name" value="DEDD_Tnp_IS110"/>
    <property type="match status" value="1"/>
</dbReference>
<sequence>MGPSLLLRARELDSPVLWLPRATALMFALVGRFRLLEQAQDEEQIITRVAGLDIGKASLVCCARVPDEARPGRRLQEVRTYPTMTRSLIGLAERLAGLGVTRVVMEATSDYWKPVFYLLEAHGFEVWLVNARDVKHLPGRPKTDKLDAVWLCKVAERQMIRPSFVPPAPIRMLRDLTRYRVDLIAEAGAERNRAEKLLEDAQIKLSVVVSDLFGTSGRAMMAALIAGQRDPDTLAELARSSLRRKIPALQEALTGHFTDHHAFLLGKMIARVEQVEADIREVDARIEAHLAPFAPAAARLLEIPGVGPAAAAAIIAEIGVDMTRFPTPAHLAGWAKFAPGVKESAGRRKGTGSTGHGNRYLARVLGQIAVSAARTSTFLGERYRRIARRRGAKRAIVAVGRSVLTIIWHLLSDPAAGFRDLGADFYLSRTDTERRKRNHIHQLEALGYRVTLDLAA</sequence>
<comment type="caution">
    <text evidence="3">The sequence shown here is derived from an EMBL/GenBank/DDBJ whole genome shotgun (WGS) entry which is preliminary data.</text>
</comment>
<accession>A0ABV8KXR7</accession>
<evidence type="ECO:0000313" key="4">
    <source>
        <dbReference type="Proteomes" id="UP001595868"/>
    </source>
</evidence>
<reference evidence="4" key="1">
    <citation type="journal article" date="2019" name="Int. J. Syst. Evol. Microbiol.">
        <title>The Global Catalogue of Microorganisms (GCM) 10K type strain sequencing project: providing services to taxonomists for standard genome sequencing and annotation.</title>
        <authorList>
            <consortium name="The Broad Institute Genomics Platform"/>
            <consortium name="The Broad Institute Genome Sequencing Center for Infectious Disease"/>
            <person name="Wu L."/>
            <person name="Ma J."/>
        </authorList>
    </citation>
    <scope>NUCLEOTIDE SEQUENCE [LARGE SCALE GENOMIC DNA]</scope>
    <source>
        <strain evidence="4">2902at01</strain>
    </source>
</reference>
<dbReference type="Proteomes" id="UP001595868">
    <property type="component" value="Unassembled WGS sequence"/>
</dbReference>
<dbReference type="Pfam" id="PF02371">
    <property type="entry name" value="Transposase_20"/>
    <property type="match status" value="1"/>
</dbReference>
<evidence type="ECO:0000259" key="2">
    <source>
        <dbReference type="Pfam" id="PF02371"/>
    </source>
</evidence>
<dbReference type="RefSeq" id="WP_377553788.1">
    <property type="nucleotide sequence ID" value="NZ_JBHSBN010000094.1"/>
</dbReference>
<feature type="domain" description="Transposase IS110-like N-terminal" evidence="1">
    <location>
        <begin position="50"/>
        <end position="200"/>
    </location>
</feature>
<gene>
    <name evidence="3" type="ORF">ACFOX0_34075</name>
</gene>
<evidence type="ECO:0000259" key="1">
    <source>
        <dbReference type="Pfam" id="PF01548"/>
    </source>
</evidence>
<dbReference type="EMBL" id="JBHSBN010000094">
    <property type="protein sequence ID" value="MFC4110919.1"/>
    <property type="molecule type" value="Genomic_DNA"/>
</dbReference>
<dbReference type="InterPro" id="IPR047650">
    <property type="entry name" value="Transpos_IS110"/>
</dbReference>
<dbReference type="NCBIfam" id="NF033542">
    <property type="entry name" value="transpos_IS110"/>
    <property type="match status" value="1"/>
</dbReference>
<organism evidence="3 4">
    <name type="scientific">Micromonospora zhanjiangensis</name>
    <dbReference type="NCBI Taxonomy" id="1522057"/>
    <lineage>
        <taxon>Bacteria</taxon>
        <taxon>Bacillati</taxon>
        <taxon>Actinomycetota</taxon>
        <taxon>Actinomycetes</taxon>
        <taxon>Micromonosporales</taxon>
        <taxon>Micromonosporaceae</taxon>
        <taxon>Micromonospora</taxon>
    </lineage>
</organism>
<protein>
    <submittedName>
        <fullName evidence="3">IS110 family transposase</fullName>
    </submittedName>
</protein>
<dbReference type="InterPro" id="IPR003346">
    <property type="entry name" value="Transposase_20"/>
</dbReference>
<evidence type="ECO:0000313" key="3">
    <source>
        <dbReference type="EMBL" id="MFC4110919.1"/>
    </source>
</evidence>
<dbReference type="PANTHER" id="PTHR33055">
    <property type="entry name" value="TRANSPOSASE FOR INSERTION SEQUENCE ELEMENT IS1111A"/>
    <property type="match status" value="1"/>
</dbReference>
<dbReference type="InterPro" id="IPR002525">
    <property type="entry name" value="Transp_IS110-like_N"/>
</dbReference>
<proteinExistence type="predicted"/>